<dbReference type="Gene3D" id="2.130.10.10">
    <property type="entry name" value="YVTN repeat-like/Quinoprotein amine dehydrogenase"/>
    <property type="match status" value="2"/>
</dbReference>
<dbReference type="PANTHER" id="PTHR34512">
    <property type="entry name" value="CELL SURFACE PROTEIN"/>
    <property type="match status" value="1"/>
</dbReference>
<dbReference type="KEGG" id="anf:AQPE_0899"/>
<feature type="signal peptide" evidence="1">
    <location>
        <begin position="1"/>
        <end position="23"/>
    </location>
</feature>
<keyword evidence="3" id="KW-0418">Kinase</keyword>
<feature type="domain" description="Pyrrolo-quinoline quinone repeat" evidence="2">
    <location>
        <begin position="188"/>
        <end position="285"/>
    </location>
</feature>
<feature type="domain" description="Pyrrolo-quinoline quinone repeat" evidence="2">
    <location>
        <begin position="312"/>
        <end position="378"/>
    </location>
</feature>
<sequence>MNRKLSALLSLVILISSVLSIQAQENWTHLRGSNLDGHSVSQNAPVSWSETSNIAWKTAIRGVAWSSPVVFGDQIWTSSATEDGKELFAICTDFNSGKILKELMLFRPDSVQHIHPTNSYATSTPCIENGFVYVHFGTYGTACVNTRTFEIIWTRTDLNCEHMQGAASSPFIYKNLLILHIEGTDVQYLVALDKRTGKTVWKTDRPREFYDNIEPVSRKAYCTPIVITVNGKDQLISNGSQLAIAYEPETGKEIWQVFYGEDSTVAMPLSYNGMVYVNSGWMLPKDGSPFYPRLLAVDPTGTGDVTKTRVPWEVDVDVPQISTPVIVDSLLYMVHERGTLTCLNAKTGAVVWKEKLKDQFNASVLYASGNIYLFPVKGKTYVIKPGLTFQLVAENQLDGQVKATPAIVRDNIIFRTDKFLYRIGK</sequence>
<dbReference type="InterPro" id="IPR011047">
    <property type="entry name" value="Quinoprotein_ADH-like_sf"/>
</dbReference>
<dbReference type="RefSeq" id="WP_318349800.1">
    <property type="nucleotide sequence ID" value="NZ_AP018694.1"/>
</dbReference>
<keyword evidence="3" id="KW-0808">Transferase</keyword>
<dbReference type="AlphaFoldDB" id="A0A5K7S5J8"/>
<dbReference type="PANTHER" id="PTHR34512:SF30">
    <property type="entry name" value="OUTER MEMBRANE PROTEIN ASSEMBLY FACTOR BAMB"/>
    <property type="match status" value="1"/>
</dbReference>
<keyword evidence="3" id="KW-0723">Serine/threonine-protein kinase</keyword>
<reference evidence="3" key="1">
    <citation type="journal article" date="2020" name="Int. J. Syst. Evol. Microbiol.">
        <title>Aquipluma nitroreducens gen. nov. sp. nov., a novel facultatively anaerobic bacterium isolated from a freshwater lake.</title>
        <authorList>
            <person name="Watanabe M."/>
            <person name="Kojima H."/>
            <person name="Fukui M."/>
        </authorList>
    </citation>
    <scope>NUCLEOTIDE SEQUENCE</scope>
    <source>
        <strain evidence="3">MeG22</strain>
    </source>
</reference>
<name>A0A5K7S5J8_9BACT</name>
<evidence type="ECO:0000313" key="4">
    <source>
        <dbReference type="Proteomes" id="UP001193389"/>
    </source>
</evidence>
<evidence type="ECO:0000259" key="2">
    <source>
        <dbReference type="Pfam" id="PF13360"/>
    </source>
</evidence>
<keyword evidence="4" id="KW-1185">Reference proteome</keyword>
<dbReference type="Pfam" id="PF13360">
    <property type="entry name" value="PQQ_2"/>
    <property type="match status" value="2"/>
</dbReference>
<proteinExistence type="predicted"/>
<dbReference type="InterPro" id="IPR002372">
    <property type="entry name" value="PQQ_rpt_dom"/>
</dbReference>
<protein>
    <submittedName>
        <fullName evidence="3">Serine/threonine protein kinase afsK</fullName>
    </submittedName>
</protein>
<dbReference type="Proteomes" id="UP001193389">
    <property type="component" value="Chromosome"/>
</dbReference>
<dbReference type="InterPro" id="IPR015943">
    <property type="entry name" value="WD40/YVTN_repeat-like_dom_sf"/>
</dbReference>
<organism evidence="3 4">
    <name type="scientific">Aquipluma nitroreducens</name>
    <dbReference type="NCBI Taxonomy" id="2010828"/>
    <lineage>
        <taxon>Bacteria</taxon>
        <taxon>Pseudomonadati</taxon>
        <taxon>Bacteroidota</taxon>
        <taxon>Bacteroidia</taxon>
        <taxon>Marinilabiliales</taxon>
        <taxon>Prolixibacteraceae</taxon>
        <taxon>Aquipluma</taxon>
    </lineage>
</organism>
<evidence type="ECO:0000313" key="3">
    <source>
        <dbReference type="EMBL" id="BBE16755.1"/>
    </source>
</evidence>
<evidence type="ECO:0000256" key="1">
    <source>
        <dbReference type="SAM" id="SignalP"/>
    </source>
</evidence>
<accession>A0A5K7S5J8</accession>
<gene>
    <name evidence="3" type="ORF">AQPE_0899</name>
</gene>
<keyword evidence="1" id="KW-0732">Signal</keyword>
<dbReference type="EMBL" id="AP018694">
    <property type="protein sequence ID" value="BBE16755.1"/>
    <property type="molecule type" value="Genomic_DNA"/>
</dbReference>
<dbReference type="SUPFAM" id="SSF50998">
    <property type="entry name" value="Quinoprotein alcohol dehydrogenase-like"/>
    <property type="match status" value="1"/>
</dbReference>
<dbReference type="GO" id="GO:0004674">
    <property type="term" value="F:protein serine/threonine kinase activity"/>
    <property type="evidence" value="ECO:0007669"/>
    <property type="project" value="UniProtKB-KW"/>
</dbReference>
<feature type="chain" id="PRO_5024390820" evidence="1">
    <location>
        <begin position="24"/>
        <end position="425"/>
    </location>
</feature>